<reference evidence="2" key="1">
    <citation type="journal article" date="2017" name="Nat. Ecol. Evol.">
        <title>Genome expansion and lineage-specific genetic innovations in the forest pathogenic fungi Armillaria.</title>
        <authorList>
            <person name="Sipos G."/>
            <person name="Prasanna A.N."/>
            <person name="Walter M.C."/>
            <person name="O'Connor E."/>
            <person name="Balint B."/>
            <person name="Krizsan K."/>
            <person name="Kiss B."/>
            <person name="Hess J."/>
            <person name="Varga T."/>
            <person name="Slot J."/>
            <person name="Riley R."/>
            <person name="Boka B."/>
            <person name="Rigling D."/>
            <person name="Barry K."/>
            <person name="Lee J."/>
            <person name="Mihaltcheva S."/>
            <person name="LaButti K."/>
            <person name="Lipzen A."/>
            <person name="Waldron R."/>
            <person name="Moloney N.M."/>
            <person name="Sperisen C."/>
            <person name="Kredics L."/>
            <person name="Vagvoelgyi C."/>
            <person name="Patrignani A."/>
            <person name="Fitzpatrick D."/>
            <person name="Nagy I."/>
            <person name="Doyle S."/>
            <person name="Anderson J.B."/>
            <person name="Grigoriev I.V."/>
            <person name="Gueldener U."/>
            <person name="Muensterkoetter M."/>
            <person name="Nagy L.G."/>
        </authorList>
    </citation>
    <scope>NUCLEOTIDE SEQUENCE [LARGE SCALE GENOMIC DNA]</scope>
    <source>
        <strain evidence="2">Ar21-2</strain>
    </source>
</reference>
<dbReference type="EMBL" id="KZ293718">
    <property type="protein sequence ID" value="PBK82355.1"/>
    <property type="molecule type" value="Genomic_DNA"/>
</dbReference>
<sequence>MTLSRCSLSFAAFSAFLEFHPHITTLHLGTWNPIPRITGRRGPRRSDHRKIALESATRMSLTCISGTTTTLCALLSTAEVFPILQSVTITGEDTKLGIQEALLLISQIHTVDCISIHHKGWNTAEWPQFKFPWWRGLGVTGTEALLMEITDFSISSQNLDAAEVPAAVALIPNLKKFRTTLPKRPKEAILGFAGKVKDACPGLDTMVVNSSGFSTDPRWLQKKKTELKGKKRK</sequence>
<dbReference type="AlphaFoldDB" id="A0A2H3CH39"/>
<evidence type="ECO:0000313" key="1">
    <source>
        <dbReference type="EMBL" id="PBK82355.1"/>
    </source>
</evidence>
<dbReference type="OMA" id="FPWWRGL"/>
<name>A0A2H3CH39_ARMGA</name>
<protein>
    <recommendedName>
        <fullName evidence="3">F-box domain-containing protein</fullName>
    </recommendedName>
</protein>
<evidence type="ECO:0000313" key="2">
    <source>
        <dbReference type="Proteomes" id="UP000217790"/>
    </source>
</evidence>
<dbReference type="OrthoDB" id="10351251at2759"/>
<dbReference type="InParanoid" id="A0A2H3CH39"/>
<accession>A0A2H3CH39</accession>
<proteinExistence type="predicted"/>
<gene>
    <name evidence="1" type="ORF">ARMGADRAFT_1019689</name>
</gene>
<dbReference type="Proteomes" id="UP000217790">
    <property type="component" value="Unassembled WGS sequence"/>
</dbReference>
<keyword evidence="2" id="KW-1185">Reference proteome</keyword>
<organism evidence="1 2">
    <name type="scientific">Armillaria gallica</name>
    <name type="common">Bulbous honey fungus</name>
    <name type="synonym">Armillaria bulbosa</name>
    <dbReference type="NCBI Taxonomy" id="47427"/>
    <lineage>
        <taxon>Eukaryota</taxon>
        <taxon>Fungi</taxon>
        <taxon>Dikarya</taxon>
        <taxon>Basidiomycota</taxon>
        <taxon>Agaricomycotina</taxon>
        <taxon>Agaricomycetes</taxon>
        <taxon>Agaricomycetidae</taxon>
        <taxon>Agaricales</taxon>
        <taxon>Marasmiineae</taxon>
        <taxon>Physalacriaceae</taxon>
        <taxon>Armillaria</taxon>
    </lineage>
</organism>
<evidence type="ECO:0008006" key="3">
    <source>
        <dbReference type="Google" id="ProtNLM"/>
    </source>
</evidence>